<feature type="coiled-coil region" evidence="6">
    <location>
        <begin position="494"/>
        <end position="562"/>
    </location>
</feature>
<evidence type="ECO:0000313" key="11">
    <source>
        <dbReference type="EMBL" id="QKI89285.1"/>
    </source>
</evidence>
<name>A0A7D4T142_9GAMM</name>
<dbReference type="Gene3D" id="1.10.287.950">
    <property type="entry name" value="Methyl-accepting chemotaxis protein"/>
    <property type="match status" value="1"/>
</dbReference>
<dbReference type="SMART" id="SM00304">
    <property type="entry name" value="HAMP"/>
    <property type="match status" value="3"/>
</dbReference>
<dbReference type="CDD" id="cd06225">
    <property type="entry name" value="HAMP"/>
    <property type="match status" value="3"/>
</dbReference>
<proteinExistence type="inferred from homology"/>
<accession>A0A7D4T142</accession>
<dbReference type="FunFam" id="1.10.287.950:FF:000001">
    <property type="entry name" value="Methyl-accepting chemotaxis sensory transducer"/>
    <property type="match status" value="1"/>
</dbReference>
<dbReference type="Pfam" id="PF00015">
    <property type="entry name" value="MCPsignal"/>
    <property type="match status" value="1"/>
</dbReference>
<dbReference type="Proteomes" id="UP000504724">
    <property type="component" value="Chromosome"/>
</dbReference>
<feature type="region of interest" description="Disordered" evidence="7">
    <location>
        <begin position="819"/>
        <end position="871"/>
    </location>
</feature>
<keyword evidence="8" id="KW-0812">Transmembrane</keyword>
<dbReference type="PROSITE" id="PS50111">
    <property type="entry name" value="CHEMOTAXIS_TRANSDUC_2"/>
    <property type="match status" value="1"/>
</dbReference>
<evidence type="ECO:0000256" key="6">
    <source>
        <dbReference type="SAM" id="Coils"/>
    </source>
</evidence>
<reference evidence="11 12" key="1">
    <citation type="submission" date="2020-05" db="EMBL/GenBank/DDBJ databases">
        <title>Thiomicrorhabdus sediminis sp.nov. and Thiomicrorhabdus xiamenensis sp.nov., novel sulfur-oxidizing bacteria isolated from coastal sediment.</title>
        <authorList>
            <person name="Liu X."/>
        </authorList>
    </citation>
    <scope>NUCLEOTIDE SEQUENCE [LARGE SCALE GENOMIC DNA]</scope>
    <source>
        <strain evidence="11 12">G2</strain>
    </source>
</reference>
<evidence type="ECO:0000256" key="1">
    <source>
        <dbReference type="ARBA" id="ARBA00004370"/>
    </source>
</evidence>
<dbReference type="RefSeq" id="WP_173285183.1">
    <property type="nucleotide sequence ID" value="NZ_CP054020.1"/>
</dbReference>
<feature type="domain" description="HAMP" evidence="10">
    <location>
        <begin position="381"/>
        <end position="425"/>
    </location>
</feature>
<evidence type="ECO:0000259" key="10">
    <source>
        <dbReference type="PROSITE" id="PS50885"/>
    </source>
</evidence>
<keyword evidence="3 5" id="KW-0807">Transducer</keyword>
<evidence type="ECO:0000259" key="9">
    <source>
        <dbReference type="PROSITE" id="PS50111"/>
    </source>
</evidence>
<dbReference type="GO" id="GO:0005886">
    <property type="term" value="C:plasma membrane"/>
    <property type="evidence" value="ECO:0007669"/>
    <property type="project" value="TreeGrafter"/>
</dbReference>
<dbReference type="SUPFAM" id="SSF58104">
    <property type="entry name" value="Methyl-accepting chemotaxis protein (MCP) signaling domain"/>
    <property type="match status" value="1"/>
</dbReference>
<evidence type="ECO:0000256" key="3">
    <source>
        <dbReference type="ARBA" id="ARBA00023224"/>
    </source>
</evidence>
<feature type="transmembrane region" description="Helical" evidence="8">
    <location>
        <begin position="303"/>
        <end position="330"/>
    </location>
</feature>
<keyword evidence="2" id="KW-0488">Methylation</keyword>
<dbReference type="AlphaFoldDB" id="A0A7D4T142"/>
<evidence type="ECO:0000256" key="7">
    <source>
        <dbReference type="SAM" id="MobiDB-lite"/>
    </source>
</evidence>
<dbReference type="SMART" id="SM00283">
    <property type="entry name" value="MA"/>
    <property type="match status" value="1"/>
</dbReference>
<comment type="similarity">
    <text evidence="4">Belongs to the methyl-accepting chemotaxis (MCP) protein family.</text>
</comment>
<dbReference type="InterPro" id="IPR004089">
    <property type="entry name" value="MCPsignal_dom"/>
</dbReference>
<keyword evidence="8" id="KW-1133">Transmembrane helix</keyword>
<dbReference type="GO" id="GO:0006935">
    <property type="term" value="P:chemotaxis"/>
    <property type="evidence" value="ECO:0007669"/>
    <property type="project" value="UniProtKB-KW"/>
</dbReference>
<feature type="domain" description="HAMP" evidence="10">
    <location>
        <begin position="502"/>
        <end position="561"/>
    </location>
</feature>
<sequence>MSAQSSLRTKVITIATLVGLSVAFIIGVILYFTSVAPVKGEVESRLTHQMKTFIDDQLHLKVQGGITGSTALSFNDQAINSLRSGELSGAKQLIESIRQRYADQTNYKNIKTELIAPNGQSLIQSWHQGIPNTNHAQNAFFKKVQQDKQAFGSLTIDERGVGVVSLSPVQYQGEMIGMLSMTQGLASVSKTFVKENNGYWVLLVSKQYLQNKFNNAQLLNKNTSIGNNYVVANDRWFKPESLEMVKSSFKEVGESDHHVYVNGDKAYIDVPALDENNQAFGRHIFILDKKVYQGPIDQAMNSAWMSILGIIFGIIVLSGILVMVVTRVVIRPLESVQKMTDHIVNSGDFSQKFAVQNQDEVGRTASALNNLLNNISQALDEANNVVKAIASGDFSRQISGEYQGDLGALKDGVNSSAQNISHVMHELSNVMQSLKDGEYDIAINSGMAQGDFRSMLDNAQTAMNETNEIIQGINLVMQDMRQGRFNSRVNLKTNGELTTLKERINQSMDELEQALSEITKVVTAQASGDLTQRINGEYQGELEQLKNAINQSIERLAETVDQAVHTSSTVSDEAGTLSRDATDLSSRVQQQAAALEETSATMEEMNSAVQNNTESAHHAAVLFEEVNSQTEQAGQVMEKTIEAMGSIQDSSHEIAEIVTLIDSIAFQTNLLALNAAVEAARAGEHGRGFAVVAGEVRALAQKSADAAKDIKQLIDSSVLRIDQGTKLASETGKVIKNITESIDKANGMIHQITNASAEQSEGVNQVYQAISDIDIATQQNSALVDRTSAAAATMSEQAQVLQQNMAFFKTGNQPSYVAPKISSSAAPAPKPAAKQPAKSSAPQEKATKSTAKTAQIPAPSNSQGGDEWEEF</sequence>
<feature type="domain" description="Methyl-accepting transducer" evidence="9">
    <location>
        <begin position="566"/>
        <end position="795"/>
    </location>
</feature>
<feature type="compositionally biased region" description="Polar residues" evidence="7">
    <location>
        <begin position="848"/>
        <end position="864"/>
    </location>
</feature>
<dbReference type="CDD" id="cd11386">
    <property type="entry name" value="MCP_signal"/>
    <property type="match status" value="1"/>
</dbReference>
<gene>
    <name evidence="11" type="ORF">HQN79_06755</name>
</gene>
<dbReference type="EMBL" id="CP054020">
    <property type="protein sequence ID" value="QKI89285.1"/>
    <property type="molecule type" value="Genomic_DNA"/>
</dbReference>
<feature type="domain" description="HAMP" evidence="10">
    <location>
        <begin position="327"/>
        <end position="380"/>
    </location>
</feature>
<dbReference type="PANTHER" id="PTHR43531">
    <property type="entry name" value="PROTEIN ICFG"/>
    <property type="match status" value="1"/>
</dbReference>
<keyword evidence="6" id="KW-0175">Coiled coil</keyword>
<dbReference type="KEGG" id="txa:HQN79_06755"/>
<dbReference type="PROSITE" id="PS50885">
    <property type="entry name" value="HAMP"/>
    <property type="match status" value="3"/>
</dbReference>
<comment type="subcellular location">
    <subcellularLocation>
        <location evidence="1">Membrane</location>
    </subcellularLocation>
</comment>
<dbReference type="PANTHER" id="PTHR43531:SF14">
    <property type="entry name" value="METHYL-ACCEPTING CHEMOTAXIS PROTEIN I-RELATED"/>
    <property type="match status" value="1"/>
</dbReference>
<evidence type="ECO:0000256" key="4">
    <source>
        <dbReference type="ARBA" id="ARBA00029447"/>
    </source>
</evidence>
<feature type="transmembrane region" description="Helical" evidence="8">
    <location>
        <begin position="12"/>
        <end position="32"/>
    </location>
</feature>
<protein>
    <submittedName>
        <fullName evidence="11">HAMP domain-containing protein</fullName>
    </submittedName>
</protein>
<evidence type="ECO:0000313" key="12">
    <source>
        <dbReference type="Proteomes" id="UP000504724"/>
    </source>
</evidence>
<evidence type="ECO:0000256" key="5">
    <source>
        <dbReference type="PROSITE-ProRule" id="PRU00284"/>
    </source>
</evidence>
<evidence type="ECO:0000256" key="2">
    <source>
        <dbReference type="ARBA" id="ARBA00022481"/>
    </source>
</evidence>
<dbReference type="Pfam" id="PF18947">
    <property type="entry name" value="HAMP_2"/>
    <property type="match status" value="2"/>
</dbReference>
<keyword evidence="12" id="KW-1185">Reference proteome</keyword>
<dbReference type="InterPro" id="IPR051310">
    <property type="entry name" value="MCP_chemotaxis"/>
</dbReference>
<dbReference type="GO" id="GO:0004888">
    <property type="term" value="F:transmembrane signaling receptor activity"/>
    <property type="evidence" value="ECO:0007669"/>
    <property type="project" value="TreeGrafter"/>
</dbReference>
<dbReference type="GO" id="GO:0007165">
    <property type="term" value="P:signal transduction"/>
    <property type="evidence" value="ECO:0007669"/>
    <property type="project" value="UniProtKB-KW"/>
</dbReference>
<dbReference type="InterPro" id="IPR003660">
    <property type="entry name" value="HAMP_dom"/>
</dbReference>
<dbReference type="Gene3D" id="1.20.120.1530">
    <property type="match status" value="1"/>
</dbReference>
<organism evidence="11 12">
    <name type="scientific">Thiomicrorhabdus xiamenensis</name>
    <dbReference type="NCBI Taxonomy" id="2739063"/>
    <lineage>
        <taxon>Bacteria</taxon>
        <taxon>Pseudomonadati</taxon>
        <taxon>Pseudomonadota</taxon>
        <taxon>Gammaproteobacteria</taxon>
        <taxon>Thiotrichales</taxon>
        <taxon>Piscirickettsiaceae</taxon>
        <taxon>Thiomicrorhabdus</taxon>
    </lineage>
</organism>
<evidence type="ECO:0000256" key="8">
    <source>
        <dbReference type="SAM" id="Phobius"/>
    </source>
</evidence>
<keyword evidence="8" id="KW-0472">Membrane</keyword>
<feature type="compositionally biased region" description="Low complexity" evidence="7">
    <location>
        <begin position="819"/>
        <end position="842"/>
    </location>
</feature>